<sequence>MSDAFLGYLLALGALLCFTSGILVTKVAASRINLGLGFLIATTTNVVFSGLAFLVQLGLRPEGLQWNVHAFWIFVAAGIFATYFGRWFFYEAVVRFGPAKASIFQVSSPLFTALMAWLLLGERLGPLVVAGMVLTIAGLMLVSYKPGFFAGRDPAAVGDTKHPARGYLPQSILVLGLGSSLAYAIGNFLRGSAVRDWNEPVLGGFLGAACGLLLHLAFTPEKRELLQRLRAASCSGVWLYALLGTFTISGQILGIGAMRYIPMSIATLLTLCTPILVFPLSHLLFKNQEDITPVVLGGTALTLLGIFIIVMR</sequence>
<feature type="transmembrane region" description="Helical" evidence="1">
    <location>
        <begin position="291"/>
        <end position="311"/>
    </location>
</feature>
<protein>
    <submittedName>
        <fullName evidence="3">DMT family transporter</fullName>
    </submittedName>
</protein>
<proteinExistence type="predicted"/>
<feature type="transmembrane region" description="Helical" evidence="1">
    <location>
        <begin position="238"/>
        <end position="258"/>
    </location>
</feature>
<dbReference type="EMBL" id="JBHSRS010000084">
    <property type="protein sequence ID" value="MFC6284059.1"/>
    <property type="molecule type" value="Genomic_DNA"/>
</dbReference>
<name>A0ABW1U313_9BURK</name>
<keyword evidence="1" id="KW-1133">Transmembrane helix</keyword>
<keyword evidence="1" id="KW-0812">Transmembrane</keyword>
<dbReference type="Proteomes" id="UP001596270">
    <property type="component" value="Unassembled WGS sequence"/>
</dbReference>
<dbReference type="RefSeq" id="WP_371439823.1">
    <property type="nucleotide sequence ID" value="NZ_JBHSRS010000084.1"/>
</dbReference>
<feature type="transmembrane region" description="Helical" evidence="1">
    <location>
        <begin position="167"/>
        <end position="189"/>
    </location>
</feature>
<feature type="domain" description="EamA" evidence="2">
    <location>
        <begin position="172"/>
        <end position="310"/>
    </location>
</feature>
<feature type="transmembrane region" description="Helical" evidence="1">
    <location>
        <begin position="71"/>
        <end position="89"/>
    </location>
</feature>
<gene>
    <name evidence="3" type="ORF">ACFQND_22770</name>
</gene>
<reference evidence="4" key="1">
    <citation type="journal article" date="2019" name="Int. J. Syst. Evol. Microbiol.">
        <title>The Global Catalogue of Microorganisms (GCM) 10K type strain sequencing project: providing services to taxonomists for standard genome sequencing and annotation.</title>
        <authorList>
            <consortium name="The Broad Institute Genomics Platform"/>
            <consortium name="The Broad Institute Genome Sequencing Center for Infectious Disease"/>
            <person name="Wu L."/>
            <person name="Ma J."/>
        </authorList>
    </citation>
    <scope>NUCLEOTIDE SEQUENCE [LARGE SCALE GENOMIC DNA]</scope>
    <source>
        <strain evidence="4">CCUG 39402</strain>
    </source>
</reference>
<feature type="transmembrane region" description="Helical" evidence="1">
    <location>
        <begin position="39"/>
        <end position="59"/>
    </location>
</feature>
<dbReference type="InterPro" id="IPR000620">
    <property type="entry name" value="EamA_dom"/>
</dbReference>
<dbReference type="Gene3D" id="1.10.3730.20">
    <property type="match status" value="2"/>
</dbReference>
<evidence type="ECO:0000256" key="1">
    <source>
        <dbReference type="SAM" id="Phobius"/>
    </source>
</evidence>
<dbReference type="InterPro" id="IPR037185">
    <property type="entry name" value="EmrE-like"/>
</dbReference>
<dbReference type="Pfam" id="PF00892">
    <property type="entry name" value="EamA"/>
    <property type="match status" value="2"/>
</dbReference>
<organism evidence="3 4">
    <name type="scientific">Polaromonas aquatica</name>
    <dbReference type="NCBI Taxonomy" id="332657"/>
    <lineage>
        <taxon>Bacteria</taxon>
        <taxon>Pseudomonadati</taxon>
        <taxon>Pseudomonadota</taxon>
        <taxon>Betaproteobacteria</taxon>
        <taxon>Burkholderiales</taxon>
        <taxon>Comamonadaceae</taxon>
        <taxon>Polaromonas</taxon>
    </lineage>
</organism>
<feature type="transmembrane region" description="Helical" evidence="1">
    <location>
        <begin position="101"/>
        <end position="120"/>
    </location>
</feature>
<feature type="domain" description="EamA" evidence="2">
    <location>
        <begin position="6"/>
        <end position="143"/>
    </location>
</feature>
<keyword evidence="4" id="KW-1185">Reference proteome</keyword>
<comment type="caution">
    <text evidence="3">The sequence shown here is derived from an EMBL/GenBank/DDBJ whole genome shotgun (WGS) entry which is preliminary data.</text>
</comment>
<evidence type="ECO:0000313" key="3">
    <source>
        <dbReference type="EMBL" id="MFC6284059.1"/>
    </source>
</evidence>
<evidence type="ECO:0000313" key="4">
    <source>
        <dbReference type="Proteomes" id="UP001596270"/>
    </source>
</evidence>
<accession>A0ABW1U313</accession>
<dbReference type="SUPFAM" id="SSF103481">
    <property type="entry name" value="Multidrug resistance efflux transporter EmrE"/>
    <property type="match status" value="2"/>
</dbReference>
<feature type="transmembrane region" description="Helical" evidence="1">
    <location>
        <begin position="201"/>
        <end position="218"/>
    </location>
</feature>
<dbReference type="PANTHER" id="PTHR22911">
    <property type="entry name" value="ACYL-MALONYL CONDENSING ENZYME-RELATED"/>
    <property type="match status" value="1"/>
</dbReference>
<feature type="transmembrane region" description="Helical" evidence="1">
    <location>
        <begin position="127"/>
        <end position="147"/>
    </location>
</feature>
<keyword evidence="1" id="KW-0472">Membrane</keyword>
<evidence type="ECO:0000259" key="2">
    <source>
        <dbReference type="Pfam" id="PF00892"/>
    </source>
</evidence>
<feature type="transmembrane region" description="Helical" evidence="1">
    <location>
        <begin position="265"/>
        <end position="285"/>
    </location>
</feature>